<gene>
    <name evidence="5" type="ORF">SMUL_2867</name>
</gene>
<accession>A0AA86APM6</accession>
<dbReference type="PANTHER" id="PTHR42781:SF4">
    <property type="entry name" value="SPERMIDINE_PUTRESCINE IMPORT ATP-BINDING PROTEIN POTA"/>
    <property type="match status" value="1"/>
</dbReference>
<keyword evidence="2" id="KW-0547">Nucleotide-binding</keyword>
<dbReference type="InterPro" id="IPR003439">
    <property type="entry name" value="ABC_transporter-like_ATP-bd"/>
</dbReference>
<dbReference type="InterPro" id="IPR027417">
    <property type="entry name" value="P-loop_NTPase"/>
</dbReference>
<dbReference type="GO" id="GO:0005524">
    <property type="term" value="F:ATP binding"/>
    <property type="evidence" value="ECO:0007669"/>
    <property type="project" value="UniProtKB-KW"/>
</dbReference>
<evidence type="ECO:0000313" key="6">
    <source>
        <dbReference type="Proteomes" id="UP000019322"/>
    </source>
</evidence>
<dbReference type="Gene3D" id="3.40.50.300">
    <property type="entry name" value="P-loop containing nucleotide triphosphate hydrolases"/>
    <property type="match status" value="1"/>
</dbReference>
<dbReference type="SUPFAM" id="SSF52540">
    <property type="entry name" value="P-loop containing nucleoside triphosphate hydrolases"/>
    <property type="match status" value="1"/>
</dbReference>
<dbReference type="PANTHER" id="PTHR42781">
    <property type="entry name" value="SPERMIDINE/PUTRESCINE IMPORT ATP-BINDING PROTEIN POTA"/>
    <property type="match status" value="1"/>
</dbReference>
<keyword evidence="3 5" id="KW-0067">ATP-binding</keyword>
<organism evidence="5 6">
    <name type="scientific">Sulfurospirillum multivorans (strain DM 12446 / JCM 15788 / NBRC 109480)</name>
    <dbReference type="NCBI Taxonomy" id="1150621"/>
    <lineage>
        <taxon>Bacteria</taxon>
        <taxon>Pseudomonadati</taxon>
        <taxon>Campylobacterota</taxon>
        <taxon>Epsilonproteobacteria</taxon>
        <taxon>Campylobacterales</taxon>
        <taxon>Sulfurospirillaceae</taxon>
        <taxon>Sulfurospirillum</taxon>
    </lineage>
</organism>
<evidence type="ECO:0000256" key="3">
    <source>
        <dbReference type="ARBA" id="ARBA00022840"/>
    </source>
</evidence>
<reference evidence="5 6" key="1">
    <citation type="journal article" date="2014" name="Environ. Microbiol.">
        <title>Insights into organohalide respiration and the versatile catabolism of Sulfurospirillum multivorans gained from comparative genomics and physiological studies.</title>
        <authorList>
            <person name="Goris T."/>
            <person name="Schubert T."/>
            <person name="Gadkari J."/>
            <person name="Wubet T."/>
            <person name="Tarkka M."/>
            <person name="Buscot F."/>
            <person name="Adrian L."/>
            <person name="Diekert G."/>
        </authorList>
    </citation>
    <scope>NUCLEOTIDE SEQUENCE [LARGE SCALE GENOMIC DNA]</scope>
    <source>
        <strain evidence="6">DM 12446 / JCM 15788 / NBRC 109480</strain>
    </source>
</reference>
<dbReference type="InterPro" id="IPR050093">
    <property type="entry name" value="ABC_SmlMolc_Importer"/>
</dbReference>
<dbReference type="Pfam" id="PF00005">
    <property type="entry name" value="ABC_tran"/>
    <property type="match status" value="1"/>
</dbReference>
<dbReference type="GO" id="GO:0016887">
    <property type="term" value="F:ATP hydrolysis activity"/>
    <property type="evidence" value="ECO:0007669"/>
    <property type="project" value="InterPro"/>
</dbReference>
<dbReference type="PROSITE" id="PS50893">
    <property type="entry name" value="ABC_TRANSPORTER_2"/>
    <property type="match status" value="1"/>
</dbReference>
<keyword evidence="1" id="KW-0813">Transport</keyword>
<dbReference type="Proteomes" id="UP000019322">
    <property type="component" value="Chromosome"/>
</dbReference>
<sequence length="327" mass="36879">MSFLSLQALTCNVGAFHLQDISFDVGEGEYFVILGHSGAGKTLILESIAGLHKVGGKLSFNDEDITKKPPEHREVGFVYQDFALFPNLSVKENILFAGRYKMIDDAKALLEDLVQFLGLEKIIDRRVENLSGGEKQRVAIARAIYARPKILLLDEPLSAIDPTFRNAIMKFLKDIHRRYSLTTLHVTHNFREASYLADRIAIVMDGRVQQVGRTNEVLSHPASLKVAEFLGFKNILPTSLLGSDETKLFSIDPNDILVSKENNLACDFVYEGKLEECMGIVDHFKLFISVGEHQFFVKSLKREHESCVIDRGEKIVIGFWKKDVCFL</sequence>
<dbReference type="InterPro" id="IPR003593">
    <property type="entry name" value="AAA+_ATPase"/>
</dbReference>
<dbReference type="PROSITE" id="PS00211">
    <property type="entry name" value="ABC_TRANSPORTER_1"/>
    <property type="match status" value="1"/>
</dbReference>
<name>A0AA86APM6_SULMK</name>
<feature type="domain" description="ABC transporter" evidence="4">
    <location>
        <begin position="1"/>
        <end position="230"/>
    </location>
</feature>
<evidence type="ECO:0000259" key="4">
    <source>
        <dbReference type="PROSITE" id="PS50893"/>
    </source>
</evidence>
<protein>
    <submittedName>
        <fullName evidence="5">Molybdenum transport ATP-binding protein ModC</fullName>
    </submittedName>
</protein>
<dbReference type="KEGG" id="smul:SMUL_2867"/>
<dbReference type="SMART" id="SM00382">
    <property type="entry name" value="AAA"/>
    <property type="match status" value="1"/>
</dbReference>
<evidence type="ECO:0000256" key="2">
    <source>
        <dbReference type="ARBA" id="ARBA00022741"/>
    </source>
</evidence>
<dbReference type="InterPro" id="IPR017871">
    <property type="entry name" value="ABC_transporter-like_CS"/>
</dbReference>
<proteinExistence type="predicted"/>
<evidence type="ECO:0000256" key="1">
    <source>
        <dbReference type="ARBA" id="ARBA00022448"/>
    </source>
</evidence>
<dbReference type="RefSeq" id="WP_025345933.1">
    <property type="nucleotide sequence ID" value="NZ_CP007201.1"/>
</dbReference>
<dbReference type="AlphaFoldDB" id="A0AA86APM6"/>
<evidence type="ECO:0000313" key="5">
    <source>
        <dbReference type="EMBL" id="AHJ14104.1"/>
    </source>
</evidence>
<dbReference type="EMBL" id="CP007201">
    <property type="protein sequence ID" value="AHJ14104.1"/>
    <property type="molecule type" value="Genomic_DNA"/>
</dbReference>